<evidence type="ECO:0000256" key="7">
    <source>
        <dbReference type="ARBA" id="ARBA00022723"/>
    </source>
</evidence>
<dbReference type="GO" id="GO:0046872">
    <property type="term" value="F:metal ion binding"/>
    <property type="evidence" value="ECO:0007669"/>
    <property type="project" value="UniProtKB-KW"/>
</dbReference>
<dbReference type="InterPro" id="IPR035097">
    <property type="entry name" value="M29_N-terminal"/>
</dbReference>
<proteinExistence type="inferred from homology"/>
<dbReference type="EMBL" id="MFFM01000020">
    <property type="protein sequence ID" value="OGF13362.1"/>
    <property type="molecule type" value="Genomic_DNA"/>
</dbReference>
<evidence type="ECO:0000256" key="9">
    <source>
        <dbReference type="ARBA" id="ARBA00023049"/>
    </source>
</evidence>
<accession>A0A1F5RG30</accession>
<dbReference type="Proteomes" id="UP000177230">
    <property type="component" value="Unassembled WGS sequence"/>
</dbReference>
<evidence type="ECO:0000256" key="4">
    <source>
        <dbReference type="ARBA" id="ARBA00008236"/>
    </source>
</evidence>
<evidence type="ECO:0000256" key="5">
    <source>
        <dbReference type="ARBA" id="ARBA00022438"/>
    </source>
</evidence>
<keyword evidence="8" id="KW-0378">Hydrolase</keyword>
<dbReference type="InterPro" id="IPR000787">
    <property type="entry name" value="Peptidase_M29"/>
</dbReference>
<evidence type="ECO:0000313" key="11">
    <source>
        <dbReference type="Proteomes" id="UP000177230"/>
    </source>
</evidence>
<dbReference type="Pfam" id="PF02073">
    <property type="entry name" value="Peptidase_M29"/>
    <property type="match status" value="1"/>
</dbReference>
<dbReference type="PANTHER" id="PTHR34448">
    <property type="entry name" value="AMINOPEPTIDASE"/>
    <property type="match status" value="1"/>
</dbReference>
<evidence type="ECO:0000313" key="10">
    <source>
        <dbReference type="EMBL" id="OGF13362.1"/>
    </source>
</evidence>
<comment type="similarity">
    <text evidence="4">Belongs to the peptidase M29 family.</text>
</comment>
<reference evidence="10 11" key="1">
    <citation type="journal article" date="2016" name="Nat. Commun.">
        <title>Thousands of microbial genomes shed light on interconnected biogeochemical processes in an aquifer system.</title>
        <authorList>
            <person name="Anantharaman K."/>
            <person name="Brown C.T."/>
            <person name="Hug L.A."/>
            <person name="Sharon I."/>
            <person name="Castelle C.J."/>
            <person name="Probst A.J."/>
            <person name="Thomas B.C."/>
            <person name="Singh A."/>
            <person name="Wilkins M.J."/>
            <person name="Karaoz U."/>
            <person name="Brodie E.L."/>
            <person name="Williams K.H."/>
            <person name="Hubbard S.S."/>
            <person name="Banfield J.F."/>
        </authorList>
    </citation>
    <scope>NUCLEOTIDE SEQUENCE [LARGE SCALE GENOMIC DNA]</scope>
</reference>
<comment type="cofactor">
    <cofactor evidence="1">
        <name>Co(2+)</name>
        <dbReference type="ChEBI" id="CHEBI:48828"/>
    </cofactor>
</comment>
<gene>
    <name evidence="10" type="ORF">A2024_00125</name>
</gene>
<comment type="cofactor">
    <cofactor evidence="2">
        <name>Mg(2+)</name>
        <dbReference type="ChEBI" id="CHEBI:18420"/>
    </cofactor>
</comment>
<comment type="caution">
    <text evidence="10">The sequence shown here is derived from an EMBL/GenBank/DDBJ whole genome shotgun (WGS) entry which is preliminary data.</text>
</comment>
<dbReference type="InterPro" id="IPR052170">
    <property type="entry name" value="M29_Exopeptidase"/>
</dbReference>
<keyword evidence="9" id="KW-0482">Metalloprotease</keyword>
<sequence>MDPRVKRHAEVLMRYSLALKKGDKLIIQGEHFTLPLIKECYRLALELGAHPQVKILNSELSEIMMKQGSDQQLTFIHESDKVAIKTADALLTLMGSVNTRMMSNVDPDRLKVASQGNAEIFKLFFERMAQNELRWCGTMFPGQSNAQEASMSLSEYEDFVYNSCYLNLDDPVAKWREIEREQKKICDHLDAKKELQIISQDTDLKMTIAGRKWVNCCGQVNFPDGEVFTGPVEDSVNGHIRFSFPGIYSGREVENIQLTFQNGKVVKATADKGEELLNKLLDTDAGARLVGEIAVGTNYNITKFTRNMLFDEKIGGTVHLAIGRSIPESLGVNQSAIHWDMLCDMKLGGKILADGQIIYQDGKFTI</sequence>
<evidence type="ECO:0000256" key="1">
    <source>
        <dbReference type="ARBA" id="ARBA00001941"/>
    </source>
</evidence>
<dbReference type="PANTHER" id="PTHR34448:SF1">
    <property type="entry name" value="BLL6088 PROTEIN"/>
    <property type="match status" value="1"/>
</dbReference>
<name>A0A1F5RG30_9BACT</name>
<evidence type="ECO:0000256" key="3">
    <source>
        <dbReference type="ARBA" id="ARBA00001947"/>
    </source>
</evidence>
<evidence type="ECO:0000256" key="8">
    <source>
        <dbReference type="ARBA" id="ARBA00022801"/>
    </source>
</evidence>
<comment type="cofactor">
    <cofactor evidence="3">
        <name>Zn(2+)</name>
        <dbReference type="ChEBI" id="CHEBI:29105"/>
    </cofactor>
</comment>
<dbReference type="SUPFAM" id="SSF144052">
    <property type="entry name" value="Thermophilic metalloprotease-like"/>
    <property type="match status" value="1"/>
</dbReference>
<dbReference type="PRINTS" id="PR00919">
    <property type="entry name" value="THERMOPTASE"/>
</dbReference>
<organism evidence="10 11">
    <name type="scientific">Candidatus Edwardsbacteria bacterium GWF2_54_11</name>
    <dbReference type="NCBI Taxonomy" id="1817851"/>
    <lineage>
        <taxon>Bacteria</taxon>
        <taxon>Candidatus Edwardsiibacteriota</taxon>
    </lineage>
</organism>
<dbReference type="GO" id="GO:0004177">
    <property type="term" value="F:aminopeptidase activity"/>
    <property type="evidence" value="ECO:0007669"/>
    <property type="project" value="UniProtKB-KW"/>
</dbReference>
<evidence type="ECO:0000256" key="2">
    <source>
        <dbReference type="ARBA" id="ARBA00001946"/>
    </source>
</evidence>
<keyword evidence="7" id="KW-0479">Metal-binding</keyword>
<keyword evidence="5" id="KW-0031">Aminopeptidase</keyword>
<protein>
    <submittedName>
        <fullName evidence="10">Peptidase M29</fullName>
    </submittedName>
</protein>
<keyword evidence="6" id="KW-0645">Protease</keyword>
<evidence type="ECO:0000256" key="6">
    <source>
        <dbReference type="ARBA" id="ARBA00022670"/>
    </source>
</evidence>
<dbReference type="GO" id="GO:0006508">
    <property type="term" value="P:proteolysis"/>
    <property type="evidence" value="ECO:0007669"/>
    <property type="project" value="UniProtKB-KW"/>
</dbReference>
<dbReference type="GO" id="GO:0008237">
    <property type="term" value="F:metallopeptidase activity"/>
    <property type="evidence" value="ECO:0007669"/>
    <property type="project" value="UniProtKB-KW"/>
</dbReference>
<dbReference type="AlphaFoldDB" id="A0A1F5RG30"/>
<dbReference type="Gene3D" id="3.40.1830.10">
    <property type="entry name" value="Thermophilic metalloprotease (M29)"/>
    <property type="match status" value="1"/>
</dbReference>